<feature type="transmembrane region" description="Helical" evidence="11">
    <location>
        <begin position="30"/>
        <end position="50"/>
    </location>
</feature>
<evidence type="ECO:0000256" key="9">
    <source>
        <dbReference type="ARBA" id="ARBA00031586"/>
    </source>
</evidence>
<keyword evidence="4 11" id="KW-0812">Transmembrane</keyword>
<keyword evidence="12" id="KW-0496">Mitochondrion</keyword>
<evidence type="ECO:0000313" key="12">
    <source>
        <dbReference type="EMBL" id="UPL65230.1"/>
    </source>
</evidence>
<evidence type="ECO:0000256" key="4">
    <source>
        <dbReference type="ARBA" id="ARBA00022692"/>
    </source>
</evidence>
<evidence type="ECO:0000256" key="5">
    <source>
        <dbReference type="ARBA" id="ARBA00022967"/>
    </source>
</evidence>
<evidence type="ECO:0000256" key="11">
    <source>
        <dbReference type="SAM" id="Phobius"/>
    </source>
</evidence>
<evidence type="ECO:0000256" key="3">
    <source>
        <dbReference type="ARBA" id="ARBA00016612"/>
    </source>
</evidence>
<organism evidence="12">
    <name type="scientific">Scantius aegyptius rossii</name>
    <dbReference type="NCBI Taxonomy" id="2813040"/>
    <lineage>
        <taxon>Eukaryota</taxon>
        <taxon>Metazoa</taxon>
        <taxon>Ecdysozoa</taxon>
        <taxon>Arthropoda</taxon>
        <taxon>Hexapoda</taxon>
        <taxon>Insecta</taxon>
        <taxon>Pterygota</taxon>
        <taxon>Neoptera</taxon>
        <taxon>Paraneoptera</taxon>
        <taxon>Hemiptera</taxon>
        <taxon>Heteroptera</taxon>
        <taxon>Panheteroptera</taxon>
        <taxon>Pentatomomorpha</taxon>
        <taxon>Pyrrhocoroidea</taxon>
        <taxon>Pyrrhocoridae</taxon>
        <taxon>Scantius</taxon>
    </lineage>
</organism>
<evidence type="ECO:0000256" key="2">
    <source>
        <dbReference type="ARBA" id="ARBA00010519"/>
    </source>
</evidence>
<comment type="catalytic activity">
    <reaction evidence="10">
        <text>a ubiquinone + NADH + 5 H(+)(in) = a ubiquinol + NAD(+) + 4 H(+)(out)</text>
        <dbReference type="Rhea" id="RHEA:29091"/>
        <dbReference type="Rhea" id="RHEA-COMP:9565"/>
        <dbReference type="Rhea" id="RHEA-COMP:9566"/>
        <dbReference type="ChEBI" id="CHEBI:15378"/>
        <dbReference type="ChEBI" id="CHEBI:16389"/>
        <dbReference type="ChEBI" id="CHEBI:17976"/>
        <dbReference type="ChEBI" id="CHEBI:57540"/>
        <dbReference type="ChEBI" id="CHEBI:57945"/>
        <dbReference type="EC" id="7.1.1.2"/>
    </reaction>
</comment>
<evidence type="ECO:0000256" key="6">
    <source>
        <dbReference type="ARBA" id="ARBA00022989"/>
    </source>
</evidence>
<accession>A0A8T9ZWQ5</accession>
<evidence type="ECO:0000256" key="8">
    <source>
        <dbReference type="ARBA" id="ARBA00023136"/>
    </source>
</evidence>
<dbReference type="EMBL" id="MW619640">
    <property type="protein sequence ID" value="UPL65230.1"/>
    <property type="molecule type" value="Genomic_DNA"/>
</dbReference>
<name>A0A8T9ZWQ5_9HEMI</name>
<keyword evidence="7" id="KW-0520">NAD</keyword>
<evidence type="ECO:0000256" key="7">
    <source>
        <dbReference type="ARBA" id="ARBA00023027"/>
    </source>
</evidence>
<keyword evidence="5" id="KW-1278">Translocase</keyword>
<dbReference type="Gene3D" id="1.10.287.3510">
    <property type="match status" value="1"/>
</dbReference>
<geneLocation type="mitochondrion" evidence="12"/>
<evidence type="ECO:0000256" key="1">
    <source>
        <dbReference type="ARBA" id="ARBA00004141"/>
    </source>
</evidence>
<dbReference type="GO" id="GO:0016020">
    <property type="term" value="C:membrane"/>
    <property type="evidence" value="ECO:0007669"/>
    <property type="project" value="UniProtKB-SubCell"/>
</dbReference>
<comment type="similarity">
    <text evidence="2">Belongs to the complex I subunit 4L family.</text>
</comment>
<proteinExistence type="inferred from homology"/>
<dbReference type="AlphaFoldDB" id="A0A8T9ZWQ5"/>
<dbReference type="GO" id="GO:0008137">
    <property type="term" value="F:NADH dehydrogenase (ubiquinone) activity"/>
    <property type="evidence" value="ECO:0007669"/>
    <property type="project" value="UniProtKB-EC"/>
</dbReference>
<dbReference type="InterPro" id="IPR039428">
    <property type="entry name" value="NUOK/Mnh_C1-like"/>
</dbReference>
<dbReference type="Pfam" id="PF00420">
    <property type="entry name" value="Oxidored_q2"/>
    <property type="match status" value="1"/>
</dbReference>
<reference evidence="12" key="1">
    <citation type="journal article" date="2022" name="Cladistics">
        <title>Diversification of the phytophagous lineages of true bugs (Insecta: Hemiptera: Heteroptera) shortly after that of the flowering plants.</title>
        <authorList>
            <person name="Ye F."/>
            <person name="Kment P."/>
            <person name="Redei D."/>
            <person name="Luo J.Y."/>
            <person name="Wang Y.H."/>
            <person name="Kuechler S.M."/>
            <person name="Zhang W.W."/>
            <person name="Chen P.P."/>
            <person name="Wu H.Y."/>
            <person name="Wu Y.Z."/>
            <person name="Sun X.Y."/>
            <person name="Ding L."/>
            <person name="Wang Y.R."/>
            <person name="Xie Q."/>
        </authorList>
    </citation>
    <scope>NUCLEOTIDE SEQUENCE</scope>
</reference>
<sequence>MMIIFMSLFFMFLMGVIVFCLSYKHLLLTLFSIEYLVLSLYSLFFIFLFYMGCEIYFVLFFLTFSVCEGALGLGVLVNMIRSHGNDFLSSLSVLSW</sequence>
<keyword evidence="6 11" id="KW-1133">Transmembrane helix</keyword>
<protein>
    <recommendedName>
        <fullName evidence="3">NADH-ubiquinone oxidoreductase chain 4L</fullName>
    </recommendedName>
    <alternativeName>
        <fullName evidence="9">NADH dehydrogenase subunit 4L</fullName>
    </alternativeName>
</protein>
<feature type="transmembrane region" description="Helical" evidence="11">
    <location>
        <begin position="57"/>
        <end position="80"/>
    </location>
</feature>
<comment type="subcellular location">
    <subcellularLocation>
        <location evidence="1">Membrane</location>
        <topology evidence="1">Multi-pass membrane protein</topology>
    </subcellularLocation>
</comment>
<evidence type="ECO:0000256" key="10">
    <source>
        <dbReference type="ARBA" id="ARBA00049551"/>
    </source>
</evidence>
<keyword evidence="8 11" id="KW-0472">Membrane</keyword>